<evidence type="ECO:0000256" key="3">
    <source>
        <dbReference type="ARBA" id="ARBA00022517"/>
    </source>
</evidence>
<dbReference type="GO" id="GO:0005634">
    <property type="term" value="C:nucleus"/>
    <property type="evidence" value="ECO:0007669"/>
    <property type="project" value="UniProtKB-SubCell"/>
</dbReference>
<dbReference type="PROSITE" id="PS51192">
    <property type="entry name" value="HELICASE_ATP_BIND_1"/>
    <property type="match status" value="1"/>
</dbReference>
<feature type="short sequence motif" description="Q motif" evidence="11">
    <location>
        <begin position="172"/>
        <end position="200"/>
    </location>
</feature>
<keyword evidence="6 12" id="KW-0347">Helicase</keyword>
<dbReference type="Pfam" id="PF00270">
    <property type="entry name" value="DEAD"/>
    <property type="match status" value="1"/>
</dbReference>
<evidence type="ECO:0000259" key="16">
    <source>
        <dbReference type="PROSITE" id="PS51195"/>
    </source>
</evidence>
<dbReference type="OrthoDB" id="4310724at2759"/>
<dbReference type="GO" id="GO:0042254">
    <property type="term" value="P:ribosome biogenesis"/>
    <property type="evidence" value="ECO:0007669"/>
    <property type="project" value="UniProtKB-KW"/>
</dbReference>
<feature type="domain" description="Helicase ATP-binding" evidence="14">
    <location>
        <begin position="203"/>
        <end position="413"/>
    </location>
</feature>
<dbReference type="GO" id="GO:0005829">
    <property type="term" value="C:cytosol"/>
    <property type="evidence" value="ECO:0007669"/>
    <property type="project" value="TreeGrafter"/>
</dbReference>
<keyword evidence="7 12" id="KW-0067">ATP-binding</keyword>
<dbReference type="GO" id="GO:0010467">
    <property type="term" value="P:gene expression"/>
    <property type="evidence" value="ECO:0007669"/>
    <property type="project" value="UniProtKB-ARBA"/>
</dbReference>
<gene>
    <name evidence="17" type="ORF">Z518_03993</name>
</gene>
<proteinExistence type="inferred from homology"/>
<dbReference type="SMART" id="SM00487">
    <property type="entry name" value="DEXDc"/>
    <property type="match status" value="1"/>
</dbReference>
<dbReference type="CDD" id="cd18787">
    <property type="entry name" value="SF2_C_DEAD"/>
    <property type="match status" value="1"/>
</dbReference>
<feature type="compositionally biased region" description="Basic and acidic residues" evidence="13">
    <location>
        <begin position="111"/>
        <end position="121"/>
    </location>
</feature>
<dbReference type="EC" id="3.6.4.13" evidence="2"/>
<dbReference type="Gene3D" id="3.40.50.300">
    <property type="entry name" value="P-loop containing nucleotide triphosphate hydrolases"/>
    <property type="match status" value="2"/>
</dbReference>
<feature type="compositionally biased region" description="Polar residues" evidence="13">
    <location>
        <begin position="122"/>
        <end position="132"/>
    </location>
</feature>
<accession>A0A0D2IK12</accession>
<dbReference type="InterPro" id="IPR001650">
    <property type="entry name" value="Helicase_C-like"/>
</dbReference>
<evidence type="ECO:0000256" key="12">
    <source>
        <dbReference type="RuleBase" id="RU000492"/>
    </source>
</evidence>
<protein>
    <recommendedName>
        <fullName evidence="2">RNA helicase</fullName>
        <ecNumber evidence="2">3.6.4.13</ecNumber>
    </recommendedName>
</protein>
<dbReference type="EMBL" id="KN847477">
    <property type="protein sequence ID" value="KIX06019.1"/>
    <property type="molecule type" value="Genomic_DNA"/>
</dbReference>
<evidence type="ECO:0000256" key="4">
    <source>
        <dbReference type="ARBA" id="ARBA00022741"/>
    </source>
</evidence>
<evidence type="ECO:0000256" key="10">
    <source>
        <dbReference type="ARBA" id="ARBA00047984"/>
    </source>
</evidence>
<dbReference type="GO" id="GO:0003723">
    <property type="term" value="F:RNA binding"/>
    <property type="evidence" value="ECO:0007669"/>
    <property type="project" value="UniProtKB-KW"/>
</dbReference>
<evidence type="ECO:0000256" key="6">
    <source>
        <dbReference type="ARBA" id="ARBA00022806"/>
    </source>
</evidence>
<dbReference type="RefSeq" id="XP_013273155.1">
    <property type="nucleotide sequence ID" value="XM_013417701.1"/>
</dbReference>
<evidence type="ECO:0000256" key="7">
    <source>
        <dbReference type="ARBA" id="ARBA00022840"/>
    </source>
</evidence>
<dbReference type="PROSITE" id="PS51194">
    <property type="entry name" value="HELICASE_CTER"/>
    <property type="match status" value="1"/>
</dbReference>
<evidence type="ECO:0000313" key="17">
    <source>
        <dbReference type="EMBL" id="KIX06019.1"/>
    </source>
</evidence>
<evidence type="ECO:0000313" key="18">
    <source>
        <dbReference type="Proteomes" id="UP000053617"/>
    </source>
</evidence>
<feature type="domain" description="DEAD-box RNA helicase Q" evidence="16">
    <location>
        <begin position="172"/>
        <end position="200"/>
    </location>
</feature>
<dbReference type="AlphaFoldDB" id="A0A0D2IK12"/>
<evidence type="ECO:0000256" key="2">
    <source>
        <dbReference type="ARBA" id="ARBA00012552"/>
    </source>
</evidence>
<dbReference type="InterPro" id="IPR014014">
    <property type="entry name" value="RNA_helicase_DEAD_Q_motif"/>
</dbReference>
<feature type="compositionally biased region" description="Basic residues" evidence="13">
    <location>
        <begin position="665"/>
        <end position="679"/>
    </location>
</feature>
<feature type="region of interest" description="Disordered" evidence="13">
    <location>
        <begin position="655"/>
        <end position="687"/>
    </location>
</feature>
<dbReference type="PANTHER" id="PTHR47959:SF1">
    <property type="entry name" value="ATP-DEPENDENT RNA HELICASE DBPA"/>
    <property type="match status" value="1"/>
</dbReference>
<keyword evidence="18" id="KW-1185">Reference proteome</keyword>
<dbReference type="GO" id="GO:0003724">
    <property type="term" value="F:RNA helicase activity"/>
    <property type="evidence" value="ECO:0007669"/>
    <property type="project" value="UniProtKB-EC"/>
</dbReference>
<dbReference type="InterPro" id="IPR027417">
    <property type="entry name" value="P-loop_NTPase"/>
</dbReference>
<sequence>MSKTAKRKGIIEARNPRKRQKLSNVTAQAAPRALGLPVRDDGLRWKPVSLPRRLEDAEGFYELEEIEDVEVVRDEVKHHVMFLPKSASTVDETYQVDAVDEEWQGFEDEDSKSTLSEHKESASLTPSTSKASDSAKFRLGQESKPKREHDVETGLNFNVLLDSSEEPKTDVSAWKDLELSNATLSQLSRLGFAKPTPIQATAIPAIIQGHDVIGKAVTGSGKTLAFGIPIFEDWLSNENVTFNGPIKAKASTLALILAPTRELALQLHRHLNELCIGLENHPNVSAVTGGLSIQKQQRRLEYADIVVATPGRLWEVMNDSGTNHDTDALVDRLKKIKFLVVDEADRLLSEGHFKEVENILDALDRETVVDETEAEEATKRPPKSQRQTLVFSATFHKGLQHRLTAKIKSSDRAKNRLLDNQQSMEYLLQKLSFREAKPTFIDVNPSSQMASTLSESIVECGAMKKDLYLYTLLMRNPRSKALVFANSISSVRRITALLQSLKQPATGLHSTMPQKSRLRSLERFAAQSNILVATDVAARGLDIKGIDLVIHYHVPRTADMYVHRSGRTARAENPGRSILLCSPDEVASVTRLILEVHKTNRAPETIEIDAGLAKRLEDRLDLAHKITEATLAKERANIKDGWLRSAAEELGVDYDSEEFEGQGQKGRRGRGGGKAKKEKQKGAVGKDQISRWRSELTNLLNKRINLGVSERYLAGGQVNVGALLDGQVGGTFLEAR</sequence>
<dbReference type="PROSITE" id="PS00039">
    <property type="entry name" value="DEAD_ATP_HELICASE"/>
    <property type="match status" value="1"/>
</dbReference>
<keyword evidence="8" id="KW-0694">RNA-binding</keyword>
<evidence type="ECO:0000256" key="11">
    <source>
        <dbReference type="PROSITE-ProRule" id="PRU00552"/>
    </source>
</evidence>
<evidence type="ECO:0000259" key="14">
    <source>
        <dbReference type="PROSITE" id="PS51192"/>
    </source>
</evidence>
<dbReference type="STRING" id="1442369.A0A0D2IK12"/>
<feature type="region of interest" description="Disordered" evidence="13">
    <location>
        <begin position="1"/>
        <end position="27"/>
    </location>
</feature>
<evidence type="ECO:0000259" key="15">
    <source>
        <dbReference type="PROSITE" id="PS51194"/>
    </source>
</evidence>
<feature type="region of interest" description="Disordered" evidence="13">
    <location>
        <begin position="105"/>
        <end position="150"/>
    </location>
</feature>
<dbReference type="InterPro" id="IPR014001">
    <property type="entry name" value="Helicase_ATP-bd"/>
</dbReference>
<dbReference type="GeneID" id="25292064"/>
<evidence type="ECO:0000256" key="13">
    <source>
        <dbReference type="SAM" id="MobiDB-lite"/>
    </source>
</evidence>
<dbReference type="Proteomes" id="UP000053617">
    <property type="component" value="Unassembled WGS sequence"/>
</dbReference>
<dbReference type="GO" id="GO:0016787">
    <property type="term" value="F:hydrolase activity"/>
    <property type="evidence" value="ECO:0007669"/>
    <property type="project" value="UniProtKB-KW"/>
</dbReference>
<feature type="domain" description="Helicase C-terminal" evidence="15">
    <location>
        <begin position="466"/>
        <end position="613"/>
    </location>
</feature>
<dbReference type="PROSITE" id="PS51195">
    <property type="entry name" value="Q_MOTIF"/>
    <property type="match status" value="1"/>
</dbReference>
<evidence type="ECO:0000256" key="1">
    <source>
        <dbReference type="ARBA" id="ARBA00004123"/>
    </source>
</evidence>
<dbReference type="InterPro" id="IPR050079">
    <property type="entry name" value="DEAD_box_RNA_helicase"/>
</dbReference>
<dbReference type="SMART" id="SM00490">
    <property type="entry name" value="HELICc"/>
    <property type="match status" value="1"/>
</dbReference>
<dbReference type="InterPro" id="IPR000629">
    <property type="entry name" value="RNA-helicase_DEAD-box_CS"/>
</dbReference>
<dbReference type="VEuPathDB" id="FungiDB:Z518_03993"/>
<organism evidence="17 18">
    <name type="scientific">Rhinocladiella mackenziei CBS 650.93</name>
    <dbReference type="NCBI Taxonomy" id="1442369"/>
    <lineage>
        <taxon>Eukaryota</taxon>
        <taxon>Fungi</taxon>
        <taxon>Dikarya</taxon>
        <taxon>Ascomycota</taxon>
        <taxon>Pezizomycotina</taxon>
        <taxon>Eurotiomycetes</taxon>
        <taxon>Chaetothyriomycetidae</taxon>
        <taxon>Chaetothyriales</taxon>
        <taxon>Herpotrichiellaceae</taxon>
        <taxon>Rhinocladiella</taxon>
    </lineage>
</organism>
<evidence type="ECO:0000256" key="8">
    <source>
        <dbReference type="ARBA" id="ARBA00022884"/>
    </source>
</evidence>
<keyword evidence="5 12" id="KW-0378">Hydrolase</keyword>
<keyword evidence="4 12" id="KW-0547">Nucleotide-binding</keyword>
<dbReference type="SUPFAM" id="SSF52540">
    <property type="entry name" value="P-loop containing nucleoside triphosphate hydrolases"/>
    <property type="match status" value="1"/>
</dbReference>
<dbReference type="HOGENOM" id="CLU_003041_13_0_1"/>
<evidence type="ECO:0000256" key="5">
    <source>
        <dbReference type="ARBA" id="ARBA00022801"/>
    </source>
</evidence>
<feature type="compositionally biased region" description="Basic and acidic residues" evidence="13">
    <location>
        <begin position="133"/>
        <end position="150"/>
    </location>
</feature>
<evidence type="ECO:0000256" key="9">
    <source>
        <dbReference type="ARBA" id="ARBA00023242"/>
    </source>
</evidence>
<comment type="catalytic activity">
    <reaction evidence="10">
        <text>ATP + H2O = ADP + phosphate + H(+)</text>
        <dbReference type="Rhea" id="RHEA:13065"/>
        <dbReference type="ChEBI" id="CHEBI:15377"/>
        <dbReference type="ChEBI" id="CHEBI:15378"/>
        <dbReference type="ChEBI" id="CHEBI:30616"/>
        <dbReference type="ChEBI" id="CHEBI:43474"/>
        <dbReference type="ChEBI" id="CHEBI:456216"/>
        <dbReference type="EC" id="3.6.4.13"/>
    </reaction>
</comment>
<dbReference type="InterPro" id="IPR011545">
    <property type="entry name" value="DEAD/DEAH_box_helicase_dom"/>
</dbReference>
<dbReference type="GO" id="GO:0005524">
    <property type="term" value="F:ATP binding"/>
    <property type="evidence" value="ECO:0007669"/>
    <property type="project" value="UniProtKB-KW"/>
</dbReference>
<keyword evidence="3" id="KW-0690">Ribosome biogenesis</keyword>
<comment type="similarity">
    <text evidence="12">Belongs to the DEAD box helicase family.</text>
</comment>
<dbReference type="PANTHER" id="PTHR47959">
    <property type="entry name" value="ATP-DEPENDENT RNA HELICASE RHLE-RELATED"/>
    <property type="match status" value="1"/>
</dbReference>
<keyword evidence="9" id="KW-0539">Nucleus</keyword>
<dbReference type="Pfam" id="PF00271">
    <property type="entry name" value="Helicase_C"/>
    <property type="match status" value="1"/>
</dbReference>
<comment type="subcellular location">
    <subcellularLocation>
        <location evidence="1">Nucleus</location>
    </subcellularLocation>
</comment>
<name>A0A0D2IK12_9EURO</name>
<reference evidence="17 18" key="1">
    <citation type="submission" date="2015-01" db="EMBL/GenBank/DDBJ databases">
        <title>The Genome Sequence of Rhinocladiella mackenzie CBS 650.93.</title>
        <authorList>
            <consortium name="The Broad Institute Genomics Platform"/>
            <person name="Cuomo C."/>
            <person name="de Hoog S."/>
            <person name="Gorbushina A."/>
            <person name="Stielow B."/>
            <person name="Teixiera M."/>
            <person name="Abouelleil A."/>
            <person name="Chapman S.B."/>
            <person name="Priest M."/>
            <person name="Young S.K."/>
            <person name="Wortman J."/>
            <person name="Nusbaum C."/>
            <person name="Birren B."/>
        </authorList>
    </citation>
    <scope>NUCLEOTIDE SEQUENCE [LARGE SCALE GENOMIC DNA]</scope>
    <source>
        <strain evidence="17 18">CBS 650.93</strain>
    </source>
</reference>